<dbReference type="AlphaFoldDB" id="A0A565C010"/>
<accession>A0A565C010</accession>
<dbReference type="GO" id="GO:0005524">
    <property type="term" value="F:ATP binding"/>
    <property type="evidence" value="ECO:0007669"/>
    <property type="project" value="UniProtKB-UniRule"/>
</dbReference>
<keyword evidence="7 20" id="KW-0812">Transmembrane</keyword>
<dbReference type="InterPro" id="IPR050528">
    <property type="entry name" value="L-type_Lectin-RKs"/>
</dbReference>
<dbReference type="GO" id="GO:0004674">
    <property type="term" value="F:protein serine/threonine kinase activity"/>
    <property type="evidence" value="ECO:0007669"/>
    <property type="project" value="UniProtKB-KW"/>
</dbReference>
<keyword evidence="15" id="KW-0675">Receptor</keyword>
<dbReference type="FunFam" id="2.60.120.200:FF:000051">
    <property type="entry name" value="L-type lectin-domain containing receptor kinase V.9"/>
    <property type="match status" value="1"/>
</dbReference>
<keyword evidence="16" id="KW-0325">Glycoprotein</keyword>
<keyword evidence="13 20" id="KW-1133">Transmembrane helix</keyword>
<evidence type="ECO:0000256" key="6">
    <source>
        <dbReference type="ARBA" id="ARBA00022679"/>
    </source>
</evidence>
<dbReference type="InterPro" id="IPR017441">
    <property type="entry name" value="Protein_kinase_ATP_BS"/>
</dbReference>
<evidence type="ECO:0000256" key="2">
    <source>
        <dbReference type="ARBA" id="ARBA00008536"/>
    </source>
</evidence>
<evidence type="ECO:0000256" key="17">
    <source>
        <dbReference type="ARBA" id="ARBA00047899"/>
    </source>
</evidence>
<keyword evidence="6" id="KW-0808">Transferase</keyword>
<dbReference type="SMART" id="SM00220">
    <property type="entry name" value="S_TKc"/>
    <property type="match status" value="1"/>
</dbReference>
<feature type="chain" id="PRO_5022186502" description="non-specific serine/threonine protein kinase" evidence="21">
    <location>
        <begin position="20"/>
        <end position="669"/>
    </location>
</feature>
<evidence type="ECO:0000313" key="24">
    <source>
        <dbReference type="Proteomes" id="UP000489600"/>
    </source>
</evidence>
<feature type="binding site" evidence="19">
    <location>
        <position position="379"/>
    </location>
    <ligand>
        <name>ATP</name>
        <dbReference type="ChEBI" id="CHEBI:30616"/>
    </ligand>
</feature>
<reference evidence="23" key="1">
    <citation type="submission" date="2019-07" db="EMBL/GenBank/DDBJ databases">
        <authorList>
            <person name="Dittberner H."/>
        </authorList>
    </citation>
    <scope>NUCLEOTIDE SEQUENCE [LARGE SCALE GENOMIC DNA]</scope>
</reference>
<keyword evidence="5" id="KW-0723">Serine/threonine-protein kinase</keyword>
<evidence type="ECO:0000256" key="19">
    <source>
        <dbReference type="PROSITE-ProRule" id="PRU10141"/>
    </source>
</evidence>
<comment type="caution">
    <text evidence="23">The sequence shown here is derived from an EMBL/GenBank/DDBJ whole genome shotgun (WGS) entry which is preliminary data.</text>
</comment>
<evidence type="ECO:0000256" key="5">
    <source>
        <dbReference type="ARBA" id="ARBA00022527"/>
    </source>
</evidence>
<dbReference type="PROSITE" id="PS00108">
    <property type="entry name" value="PROTEIN_KINASE_ST"/>
    <property type="match status" value="1"/>
</dbReference>
<dbReference type="CDD" id="cd14066">
    <property type="entry name" value="STKc_IRAK"/>
    <property type="match status" value="1"/>
</dbReference>
<proteinExistence type="inferred from homology"/>
<evidence type="ECO:0000256" key="18">
    <source>
        <dbReference type="ARBA" id="ARBA00048679"/>
    </source>
</evidence>
<dbReference type="PROSITE" id="PS50011">
    <property type="entry name" value="PROTEIN_KINASE_DOM"/>
    <property type="match status" value="1"/>
</dbReference>
<dbReference type="Gene3D" id="3.30.200.20">
    <property type="entry name" value="Phosphorylase Kinase, domain 1"/>
    <property type="match status" value="1"/>
</dbReference>
<dbReference type="InterPro" id="IPR000719">
    <property type="entry name" value="Prot_kinase_dom"/>
</dbReference>
<dbReference type="OrthoDB" id="543442at2759"/>
<comment type="subcellular location">
    <subcellularLocation>
        <location evidence="1">Membrane</location>
        <topology evidence="1">Single-pass type I membrane protein</topology>
    </subcellularLocation>
</comment>
<evidence type="ECO:0000259" key="22">
    <source>
        <dbReference type="PROSITE" id="PS50011"/>
    </source>
</evidence>
<dbReference type="Proteomes" id="UP000489600">
    <property type="component" value="Unassembled WGS sequence"/>
</dbReference>
<dbReference type="PROSITE" id="PS00107">
    <property type="entry name" value="PROTEIN_KINASE_ATP"/>
    <property type="match status" value="1"/>
</dbReference>
<comment type="catalytic activity">
    <reaction evidence="17">
        <text>L-threonyl-[protein] + ATP = O-phospho-L-threonyl-[protein] + ADP + H(+)</text>
        <dbReference type="Rhea" id="RHEA:46608"/>
        <dbReference type="Rhea" id="RHEA-COMP:11060"/>
        <dbReference type="Rhea" id="RHEA-COMP:11605"/>
        <dbReference type="ChEBI" id="CHEBI:15378"/>
        <dbReference type="ChEBI" id="CHEBI:30013"/>
        <dbReference type="ChEBI" id="CHEBI:30616"/>
        <dbReference type="ChEBI" id="CHEBI:61977"/>
        <dbReference type="ChEBI" id="CHEBI:456216"/>
        <dbReference type="EC" id="2.7.11.1"/>
    </reaction>
</comment>
<dbReference type="PANTHER" id="PTHR27007">
    <property type="match status" value="1"/>
</dbReference>
<feature type="domain" description="Protein kinase" evidence="22">
    <location>
        <begin position="350"/>
        <end position="627"/>
    </location>
</feature>
<evidence type="ECO:0000256" key="20">
    <source>
        <dbReference type="SAM" id="Phobius"/>
    </source>
</evidence>
<keyword evidence="9" id="KW-0430">Lectin</keyword>
<dbReference type="SUPFAM" id="SSF49899">
    <property type="entry name" value="Concanavalin A-like lectins/glucanases"/>
    <property type="match status" value="1"/>
</dbReference>
<evidence type="ECO:0000256" key="9">
    <source>
        <dbReference type="ARBA" id="ARBA00022734"/>
    </source>
</evidence>
<dbReference type="InterPro" id="IPR001220">
    <property type="entry name" value="Legume_lectin_dom"/>
</dbReference>
<evidence type="ECO:0000256" key="1">
    <source>
        <dbReference type="ARBA" id="ARBA00004479"/>
    </source>
</evidence>
<evidence type="ECO:0000256" key="12">
    <source>
        <dbReference type="ARBA" id="ARBA00022840"/>
    </source>
</evidence>
<keyword evidence="10 19" id="KW-0547">Nucleotide-binding</keyword>
<keyword evidence="24" id="KW-1185">Reference proteome</keyword>
<keyword evidence="8 21" id="KW-0732">Signal</keyword>
<dbReference type="Pfam" id="PF00139">
    <property type="entry name" value="Lectin_legB"/>
    <property type="match status" value="1"/>
</dbReference>
<keyword evidence="14 20" id="KW-0472">Membrane</keyword>
<dbReference type="CDD" id="cd06899">
    <property type="entry name" value="lectin_legume_LecRK_Arcelin_ConA"/>
    <property type="match status" value="1"/>
</dbReference>
<dbReference type="FunFam" id="3.30.200.20:FF:000178">
    <property type="entry name" value="serine/threonine-protein kinase PBS1-like"/>
    <property type="match status" value="1"/>
</dbReference>
<dbReference type="SUPFAM" id="SSF56112">
    <property type="entry name" value="Protein kinase-like (PK-like)"/>
    <property type="match status" value="1"/>
</dbReference>
<dbReference type="InterPro" id="IPR008271">
    <property type="entry name" value="Ser/Thr_kinase_AS"/>
</dbReference>
<evidence type="ECO:0000256" key="11">
    <source>
        <dbReference type="ARBA" id="ARBA00022777"/>
    </source>
</evidence>
<organism evidence="23 24">
    <name type="scientific">Arabis nemorensis</name>
    <dbReference type="NCBI Taxonomy" id="586526"/>
    <lineage>
        <taxon>Eukaryota</taxon>
        <taxon>Viridiplantae</taxon>
        <taxon>Streptophyta</taxon>
        <taxon>Embryophyta</taxon>
        <taxon>Tracheophyta</taxon>
        <taxon>Spermatophyta</taxon>
        <taxon>Magnoliopsida</taxon>
        <taxon>eudicotyledons</taxon>
        <taxon>Gunneridae</taxon>
        <taxon>Pentapetalae</taxon>
        <taxon>rosids</taxon>
        <taxon>malvids</taxon>
        <taxon>Brassicales</taxon>
        <taxon>Brassicaceae</taxon>
        <taxon>Arabideae</taxon>
        <taxon>Arabis</taxon>
    </lineage>
</organism>
<feature type="signal peptide" evidence="21">
    <location>
        <begin position="1"/>
        <end position="19"/>
    </location>
</feature>
<evidence type="ECO:0000256" key="16">
    <source>
        <dbReference type="ARBA" id="ARBA00023180"/>
    </source>
</evidence>
<evidence type="ECO:0000256" key="15">
    <source>
        <dbReference type="ARBA" id="ARBA00023170"/>
    </source>
</evidence>
<protein>
    <recommendedName>
        <fullName evidence="4">non-specific serine/threonine protein kinase</fullName>
        <ecNumber evidence="4">2.7.11.1</ecNumber>
    </recommendedName>
</protein>
<evidence type="ECO:0000313" key="23">
    <source>
        <dbReference type="EMBL" id="VVB07002.1"/>
    </source>
</evidence>
<dbReference type="EC" id="2.7.11.1" evidence="4"/>
<dbReference type="InterPro" id="IPR011009">
    <property type="entry name" value="Kinase-like_dom_sf"/>
</dbReference>
<dbReference type="Pfam" id="PF00069">
    <property type="entry name" value="Pkinase"/>
    <property type="match status" value="1"/>
</dbReference>
<feature type="transmembrane region" description="Helical" evidence="20">
    <location>
        <begin position="292"/>
        <end position="313"/>
    </location>
</feature>
<dbReference type="InterPro" id="IPR013320">
    <property type="entry name" value="ConA-like_dom_sf"/>
</dbReference>
<dbReference type="GO" id="GO:0016020">
    <property type="term" value="C:membrane"/>
    <property type="evidence" value="ECO:0007669"/>
    <property type="project" value="UniProtKB-SubCell"/>
</dbReference>
<evidence type="ECO:0000256" key="10">
    <source>
        <dbReference type="ARBA" id="ARBA00022741"/>
    </source>
</evidence>
<comment type="similarity">
    <text evidence="2">In the N-terminal section; belongs to the leguminous lectin family.</text>
</comment>
<dbReference type="FunFam" id="1.10.510.10:FF:000108">
    <property type="entry name" value="L-type lectin-domain containing receptor kinase S.4"/>
    <property type="match status" value="1"/>
</dbReference>
<keyword evidence="12 19" id="KW-0067">ATP-binding</keyword>
<evidence type="ECO:0000256" key="13">
    <source>
        <dbReference type="ARBA" id="ARBA00022989"/>
    </source>
</evidence>
<name>A0A565C010_9BRAS</name>
<evidence type="ECO:0000256" key="3">
    <source>
        <dbReference type="ARBA" id="ARBA00010217"/>
    </source>
</evidence>
<evidence type="ECO:0000256" key="7">
    <source>
        <dbReference type="ARBA" id="ARBA00022692"/>
    </source>
</evidence>
<evidence type="ECO:0000256" key="14">
    <source>
        <dbReference type="ARBA" id="ARBA00023136"/>
    </source>
</evidence>
<dbReference type="Gene3D" id="2.60.120.200">
    <property type="match status" value="1"/>
</dbReference>
<evidence type="ECO:0000256" key="21">
    <source>
        <dbReference type="SAM" id="SignalP"/>
    </source>
</evidence>
<comment type="similarity">
    <text evidence="3">In the C-terminal section; belongs to the protein kinase superfamily. Ser/Thr protein kinase family.</text>
</comment>
<comment type="catalytic activity">
    <reaction evidence="18">
        <text>L-seryl-[protein] + ATP = O-phospho-L-seryl-[protein] + ADP + H(+)</text>
        <dbReference type="Rhea" id="RHEA:17989"/>
        <dbReference type="Rhea" id="RHEA-COMP:9863"/>
        <dbReference type="Rhea" id="RHEA-COMP:11604"/>
        <dbReference type="ChEBI" id="CHEBI:15378"/>
        <dbReference type="ChEBI" id="CHEBI:29999"/>
        <dbReference type="ChEBI" id="CHEBI:30616"/>
        <dbReference type="ChEBI" id="CHEBI:83421"/>
        <dbReference type="ChEBI" id="CHEBI:456216"/>
        <dbReference type="EC" id="2.7.11.1"/>
    </reaction>
</comment>
<gene>
    <name evidence="23" type="ORF">ANE_LOCUS17446</name>
</gene>
<evidence type="ECO:0000256" key="8">
    <source>
        <dbReference type="ARBA" id="ARBA00022729"/>
    </source>
</evidence>
<keyword evidence="11" id="KW-0418">Kinase</keyword>
<evidence type="ECO:0000256" key="4">
    <source>
        <dbReference type="ARBA" id="ARBA00012513"/>
    </source>
</evidence>
<sequence>MFFKLFFFILSQSFYYSSSQIINFTYNGFGPPLTDISVQGIASVTRNGLLKLTNTTMRETGHAFYNKPIRFKDSPNGTVSSFSTTFVFAIHSQIPTLSSHGIAFAVVPNASLPFGDPSQYMGLFNITNNGNDTNHVFAVELDTVLNPEFNDKNDNHVGININSLISVNSSPAGYWKETGLGFKNMTLISGKRMQVWVDYDGRTNRIDVTMAPFKKSKPIKPLVSVVRDLSSVLLQDMFVGFSSATGHCCLPEHFVLGWSFGVNEKAPPLDLSKLPKLPRWKPRRIYVFYKNWMLSISIFCIPLVFIPSLIFLVRCILMRRRKFAEELEDWETYLGKNHRLKFKDLYYATQGFKDLLGSGGFGSVYKGVMPKTQHEIAVKRVSNESQQGLKEFVSEIVSIGRMSHRNIVPLLGYCRRKNELLLVYDYMPNGSLDKYLYNSPELTLGWKQRINVLKGVASALFYLHVEWEQVVIHRDVKASNVLLDAAYNGRLGDFGLARLCGHGSDPQTTRVVGTWGYLAPDHVTTGRVTTATDVFAFGVLLLEVACGRRPIEIDKVSGERVFLVDWVFGFWIEGNILDAKDPNLGTMYDQSEVEMVLKLGLLCSNSDPHARPSMGQVLHYLSGDEMLLDLSPLDLCRRGMMLGIHHGVRELGMFTGGSSIADSILSGGR</sequence>
<dbReference type="Gene3D" id="1.10.510.10">
    <property type="entry name" value="Transferase(Phosphotransferase) domain 1"/>
    <property type="match status" value="1"/>
</dbReference>
<dbReference type="EMBL" id="CABITT030000006">
    <property type="protein sequence ID" value="VVB07002.1"/>
    <property type="molecule type" value="Genomic_DNA"/>
</dbReference>
<dbReference type="GO" id="GO:0030246">
    <property type="term" value="F:carbohydrate binding"/>
    <property type="evidence" value="ECO:0007669"/>
    <property type="project" value="UniProtKB-KW"/>
</dbReference>